<evidence type="ECO:0000313" key="2">
    <source>
        <dbReference type="EMBL" id="TWJ14901.1"/>
    </source>
</evidence>
<proteinExistence type="predicted"/>
<dbReference type="SUPFAM" id="SSF53335">
    <property type="entry name" value="S-adenosyl-L-methionine-dependent methyltransferases"/>
    <property type="match status" value="1"/>
</dbReference>
<dbReference type="GO" id="GO:0008757">
    <property type="term" value="F:S-adenosylmethionine-dependent methyltransferase activity"/>
    <property type="evidence" value="ECO:0007669"/>
    <property type="project" value="InterPro"/>
</dbReference>
<dbReference type="Pfam" id="PF08241">
    <property type="entry name" value="Methyltransf_11"/>
    <property type="match status" value="1"/>
</dbReference>
<keyword evidence="3" id="KW-1185">Reference proteome</keyword>
<dbReference type="RefSeq" id="WP_147132704.1">
    <property type="nucleotide sequence ID" value="NZ_BAABIJ010000001.1"/>
</dbReference>
<keyword evidence="2" id="KW-0489">Methyltransferase</keyword>
<sequence length="277" mass="29773">MTTPRAADPEQYTVWNGEDGRMWREHRHRLDAMAEGANGPLFDAAAVAPGEHVLDVGCGTGQTTRLAARRAAPGHVCGVDLSGPLLAQARQDARGIDNVEFVHADAQLHPFPRGRFDVVISRAGVMFFADPVAAFGNIRHAMRSGGRLAFVCHRDAPGPARDLFAAVAGHLPMWDHTTGPADLVDFTDPARIRGVLTDAGFSEVDTSAVEYRSEWGSDVTETVRFLFDNQLRALVADAPPAAVRDAELAAARVLTGCRRDGRIEVPAPGWLVTAVNP</sequence>
<keyword evidence="2" id="KW-0830">Ubiquinone</keyword>
<comment type="caution">
    <text evidence="2">The sequence shown here is derived from an EMBL/GenBank/DDBJ whole genome shotgun (WGS) entry which is preliminary data.</text>
</comment>
<dbReference type="PANTHER" id="PTHR43861:SF1">
    <property type="entry name" value="TRANS-ACONITATE 2-METHYLTRANSFERASE"/>
    <property type="match status" value="1"/>
</dbReference>
<dbReference type="GO" id="GO:0032259">
    <property type="term" value="P:methylation"/>
    <property type="evidence" value="ECO:0007669"/>
    <property type="project" value="UniProtKB-KW"/>
</dbReference>
<feature type="domain" description="Methyltransferase type 11" evidence="1">
    <location>
        <begin position="54"/>
        <end position="150"/>
    </location>
</feature>
<dbReference type="AlphaFoldDB" id="A0A562VAM7"/>
<accession>A0A562VAM7</accession>
<dbReference type="CDD" id="cd02440">
    <property type="entry name" value="AdoMet_MTases"/>
    <property type="match status" value="1"/>
</dbReference>
<dbReference type="Proteomes" id="UP000321617">
    <property type="component" value="Unassembled WGS sequence"/>
</dbReference>
<dbReference type="EMBL" id="VLLL01000005">
    <property type="protein sequence ID" value="TWJ14901.1"/>
    <property type="molecule type" value="Genomic_DNA"/>
</dbReference>
<dbReference type="InterPro" id="IPR029063">
    <property type="entry name" value="SAM-dependent_MTases_sf"/>
</dbReference>
<evidence type="ECO:0000313" key="3">
    <source>
        <dbReference type="Proteomes" id="UP000321617"/>
    </source>
</evidence>
<dbReference type="Gene3D" id="3.40.50.150">
    <property type="entry name" value="Vaccinia Virus protein VP39"/>
    <property type="match status" value="1"/>
</dbReference>
<name>A0A562VAM7_9ACTN</name>
<evidence type="ECO:0000259" key="1">
    <source>
        <dbReference type="Pfam" id="PF08241"/>
    </source>
</evidence>
<dbReference type="InterPro" id="IPR013216">
    <property type="entry name" value="Methyltransf_11"/>
</dbReference>
<reference evidence="2 3" key="1">
    <citation type="journal article" date="2013" name="Stand. Genomic Sci.">
        <title>Genomic Encyclopedia of Type Strains, Phase I: The one thousand microbial genomes (KMG-I) project.</title>
        <authorList>
            <person name="Kyrpides N.C."/>
            <person name="Woyke T."/>
            <person name="Eisen J.A."/>
            <person name="Garrity G."/>
            <person name="Lilburn T.G."/>
            <person name="Beck B.J."/>
            <person name="Whitman W.B."/>
            <person name="Hugenholtz P."/>
            <person name="Klenk H.P."/>
        </authorList>
    </citation>
    <scope>NUCLEOTIDE SEQUENCE [LARGE SCALE GENOMIC DNA]</scope>
    <source>
        <strain evidence="2 3">DSM 45044</strain>
    </source>
</reference>
<gene>
    <name evidence="2" type="ORF">LX16_0594</name>
</gene>
<dbReference type="OrthoDB" id="9808140at2"/>
<dbReference type="PANTHER" id="PTHR43861">
    <property type="entry name" value="TRANS-ACONITATE 2-METHYLTRANSFERASE-RELATED"/>
    <property type="match status" value="1"/>
</dbReference>
<keyword evidence="2" id="KW-0808">Transferase</keyword>
<protein>
    <submittedName>
        <fullName evidence="2">Ubiquinone/menaquinone biosynthesis C-methylase UbiE</fullName>
    </submittedName>
</protein>
<organism evidence="2 3">
    <name type="scientific">Stackebrandtia albiflava</name>
    <dbReference type="NCBI Taxonomy" id="406432"/>
    <lineage>
        <taxon>Bacteria</taxon>
        <taxon>Bacillati</taxon>
        <taxon>Actinomycetota</taxon>
        <taxon>Actinomycetes</taxon>
        <taxon>Glycomycetales</taxon>
        <taxon>Glycomycetaceae</taxon>
        <taxon>Stackebrandtia</taxon>
    </lineage>
</organism>